<dbReference type="InterPro" id="IPR057661">
    <property type="entry name" value="RsdA/BaiN/AoA(So)_Rossmann"/>
</dbReference>
<dbReference type="PRINTS" id="PR00411">
    <property type="entry name" value="PNDRDTASEI"/>
</dbReference>
<evidence type="ECO:0000256" key="2">
    <source>
        <dbReference type="ARBA" id="ARBA00022630"/>
    </source>
</evidence>
<reference evidence="6 7" key="1">
    <citation type="submission" date="2018-02" db="EMBL/GenBank/DDBJ databases">
        <title>Genomic Encyclopedia of Archaeal and Bacterial Type Strains, Phase II (KMG-II): from individual species to whole genera.</title>
        <authorList>
            <person name="Goeker M."/>
        </authorList>
    </citation>
    <scope>NUCLEOTIDE SEQUENCE [LARGE SCALE GENOMIC DNA]</scope>
    <source>
        <strain evidence="6 7">DSM 29526</strain>
    </source>
</reference>
<dbReference type="InterPro" id="IPR055178">
    <property type="entry name" value="RsdA/BaiN/AoA(So)-like_dom"/>
</dbReference>
<dbReference type="PRINTS" id="PR00368">
    <property type="entry name" value="FADPNR"/>
</dbReference>
<keyword evidence="3" id="KW-0274">FAD</keyword>
<dbReference type="NCBIfam" id="TIGR00275">
    <property type="entry name" value="aminoacetone oxidase family FAD-binding enzyme"/>
    <property type="match status" value="1"/>
</dbReference>
<keyword evidence="7" id="KW-1185">Reference proteome</keyword>
<dbReference type="Gene3D" id="1.10.8.260">
    <property type="entry name" value="HI0933 insert domain-like"/>
    <property type="match status" value="1"/>
</dbReference>
<name>A0A2S6I2H9_9BACT</name>
<feature type="domain" description="RsdA/BaiN/AoA(So)-like insert" evidence="5">
    <location>
        <begin position="187"/>
        <end position="344"/>
    </location>
</feature>
<dbReference type="InterPro" id="IPR004792">
    <property type="entry name" value="BaiN-like"/>
</dbReference>
<dbReference type="InterPro" id="IPR023166">
    <property type="entry name" value="BaiN-like_dom_sf"/>
</dbReference>
<dbReference type="Pfam" id="PF03486">
    <property type="entry name" value="HI0933_like"/>
    <property type="match status" value="1"/>
</dbReference>
<dbReference type="SUPFAM" id="SSF160996">
    <property type="entry name" value="HI0933 insert domain-like"/>
    <property type="match status" value="1"/>
</dbReference>
<dbReference type="PANTHER" id="PTHR42887">
    <property type="entry name" value="OS12G0638800 PROTEIN"/>
    <property type="match status" value="1"/>
</dbReference>
<comment type="cofactor">
    <cofactor evidence="1">
        <name>FAD</name>
        <dbReference type="ChEBI" id="CHEBI:57692"/>
    </cofactor>
</comment>
<dbReference type="Gene3D" id="2.40.30.10">
    <property type="entry name" value="Translation factors"/>
    <property type="match status" value="1"/>
</dbReference>
<feature type="domain" description="RsdA/BaiN/AoA(So)-like Rossmann fold-like" evidence="4">
    <location>
        <begin position="3"/>
        <end position="400"/>
    </location>
</feature>
<evidence type="ECO:0000313" key="6">
    <source>
        <dbReference type="EMBL" id="PPK85386.1"/>
    </source>
</evidence>
<evidence type="ECO:0000256" key="1">
    <source>
        <dbReference type="ARBA" id="ARBA00001974"/>
    </source>
</evidence>
<evidence type="ECO:0000256" key="3">
    <source>
        <dbReference type="ARBA" id="ARBA00022827"/>
    </source>
</evidence>
<sequence length="403" mass="43909">MDKTVIIGGGAAGFFAAISIAEHRPGGDIIILERGRAVLEKVRISGGGRCNVTHACFDPGELVQFYPRGSRELLGPFHKFACGDTMGWFADRGVALKIEEDGRVFPKSNSSQTIIDCLWREAKQRGVKVVTGARVTDVSPPALRRPNWRIKVGEEWLESDRLVVTTGSNPAVWKLLGELGHRIVDPVPSLFAVNIADRALRALAGISLPWVHLEVEGGKLQADGPLLITHKGLSGPAVLRLSAWGARELHPLSYAFDLRVNWLARRAKEVGEEISANRESRSRQQIGSRSPVELPQRLWQMLVASAGIAADLQWAQLSNAALADLVAGLTGSVYRVIGKATNKDEFTTAGGVALDEIDFRSFRSKRYDSLYLAGEVLDIDAITGGFNFQAAWTGGWLIGRDLE</sequence>
<evidence type="ECO:0008006" key="8">
    <source>
        <dbReference type="Google" id="ProtNLM"/>
    </source>
</evidence>
<dbReference type="Proteomes" id="UP000237662">
    <property type="component" value="Unassembled WGS sequence"/>
</dbReference>
<comment type="caution">
    <text evidence="6">The sequence shown here is derived from an EMBL/GenBank/DDBJ whole genome shotgun (WGS) entry which is preliminary data.</text>
</comment>
<dbReference type="EMBL" id="PTJC01000006">
    <property type="protein sequence ID" value="PPK85386.1"/>
    <property type="molecule type" value="Genomic_DNA"/>
</dbReference>
<dbReference type="PANTHER" id="PTHR42887:SF2">
    <property type="entry name" value="OS12G0638800 PROTEIN"/>
    <property type="match status" value="1"/>
</dbReference>
<accession>A0A2S6I2H9</accession>
<dbReference type="Gene3D" id="3.50.50.60">
    <property type="entry name" value="FAD/NAD(P)-binding domain"/>
    <property type="match status" value="1"/>
</dbReference>
<evidence type="ECO:0000313" key="7">
    <source>
        <dbReference type="Proteomes" id="UP000237662"/>
    </source>
</evidence>
<dbReference type="Pfam" id="PF22780">
    <property type="entry name" value="HI0933_like_1st"/>
    <property type="match status" value="1"/>
</dbReference>
<keyword evidence="2" id="KW-0285">Flavoprotein</keyword>
<dbReference type="InterPro" id="IPR036188">
    <property type="entry name" value="FAD/NAD-bd_sf"/>
</dbReference>
<evidence type="ECO:0000259" key="5">
    <source>
        <dbReference type="Pfam" id="PF22780"/>
    </source>
</evidence>
<gene>
    <name evidence="6" type="ORF">CLV84_2282</name>
</gene>
<dbReference type="AlphaFoldDB" id="A0A2S6I2H9"/>
<dbReference type="OrthoDB" id="9773233at2"/>
<dbReference type="RefSeq" id="WP_104419889.1">
    <property type="nucleotide sequence ID" value="NZ_PTJC01000006.1"/>
</dbReference>
<evidence type="ECO:0000259" key="4">
    <source>
        <dbReference type="Pfam" id="PF03486"/>
    </source>
</evidence>
<protein>
    <recommendedName>
        <fullName evidence="8">Flavoprotein</fullName>
    </recommendedName>
</protein>
<dbReference type="SUPFAM" id="SSF51905">
    <property type="entry name" value="FAD/NAD(P)-binding domain"/>
    <property type="match status" value="1"/>
</dbReference>
<proteinExistence type="predicted"/>
<organism evidence="6 7">
    <name type="scientific">Neolewinella xylanilytica</name>
    <dbReference type="NCBI Taxonomy" id="1514080"/>
    <lineage>
        <taxon>Bacteria</taxon>
        <taxon>Pseudomonadati</taxon>
        <taxon>Bacteroidota</taxon>
        <taxon>Saprospiria</taxon>
        <taxon>Saprospirales</taxon>
        <taxon>Lewinellaceae</taxon>
        <taxon>Neolewinella</taxon>
    </lineage>
</organism>